<dbReference type="Pfam" id="PF00083">
    <property type="entry name" value="Sugar_tr"/>
    <property type="match status" value="1"/>
</dbReference>
<organism evidence="7 8">
    <name type="scientific">Paracraurococcus lichenis</name>
    <dbReference type="NCBI Taxonomy" id="3064888"/>
    <lineage>
        <taxon>Bacteria</taxon>
        <taxon>Pseudomonadati</taxon>
        <taxon>Pseudomonadota</taxon>
        <taxon>Alphaproteobacteria</taxon>
        <taxon>Acetobacterales</taxon>
        <taxon>Roseomonadaceae</taxon>
        <taxon>Paracraurococcus</taxon>
    </lineage>
</organism>
<keyword evidence="4 5" id="KW-0472">Membrane</keyword>
<feature type="transmembrane region" description="Helical" evidence="5">
    <location>
        <begin position="94"/>
        <end position="117"/>
    </location>
</feature>
<evidence type="ECO:0000256" key="2">
    <source>
        <dbReference type="ARBA" id="ARBA00022692"/>
    </source>
</evidence>
<dbReference type="InterPro" id="IPR020846">
    <property type="entry name" value="MFS_dom"/>
</dbReference>
<dbReference type="InterPro" id="IPR036259">
    <property type="entry name" value="MFS_trans_sf"/>
</dbReference>
<sequence>MSGAGQGAQAVPWWKEPTKDQWYAYLAAWLGWTLDAFDFTIFLLIMVPISQEFGVPLTAVTAVFAVTLWLRLVGATAAGWMADRMGRKAPLMISILWYSVCNLIAGFSPSFAFLFLFRALLGIGMGAEWPAGAALAMESWPARSRGLMSGVLQGSWGLGYALSAAAYGLLYEPFEAMAPGWGWRGMLILGVLPALVCVWIRIYVKEPEVWAENQKIQAETQKAVRLPLFAIFRRQYLWNTLTGCLWMAANFCVYYSIWALPGTYLQKELGWTPAQVATPLFWGNILVFVSAAFWGGLSDRIGRRWALIIPCTVAIFITPIYLTTTDPMVFTLGFLLQALVVGGKDTLNPCWLSERFPTEIRASAAGFVYHQGAIWGGFVAPVLTYYAVNQGMGFAAPMMYATIGSLIVLIIGVWLGPETRGKVLIADLEVYGREEYP</sequence>
<protein>
    <submittedName>
        <fullName evidence="7">MFS transporter</fullName>
    </submittedName>
</protein>
<gene>
    <name evidence="7" type="ORF">Q7A36_06995</name>
</gene>
<feature type="domain" description="Major facilitator superfamily (MFS) profile" evidence="6">
    <location>
        <begin position="24"/>
        <end position="420"/>
    </location>
</feature>
<dbReference type="SUPFAM" id="SSF103473">
    <property type="entry name" value="MFS general substrate transporter"/>
    <property type="match status" value="1"/>
</dbReference>
<feature type="transmembrane region" description="Helical" evidence="5">
    <location>
        <begin position="147"/>
        <end position="169"/>
    </location>
</feature>
<keyword evidence="2 5" id="KW-0812">Transmembrane</keyword>
<proteinExistence type="predicted"/>
<dbReference type="InterPro" id="IPR005828">
    <property type="entry name" value="MFS_sugar_transport-like"/>
</dbReference>
<evidence type="ECO:0000256" key="5">
    <source>
        <dbReference type="SAM" id="Phobius"/>
    </source>
</evidence>
<dbReference type="PROSITE" id="PS00216">
    <property type="entry name" value="SUGAR_TRANSPORT_1"/>
    <property type="match status" value="1"/>
</dbReference>
<dbReference type="PANTHER" id="PTHR23508:SF10">
    <property type="entry name" value="CARBOXYLIC ACID TRANSPORTER PROTEIN HOMOLOG"/>
    <property type="match status" value="1"/>
</dbReference>
<dbReference type="PROSITE" id="PS00217">
    <property type="entry name" value="SUGAR_TRANSPORT_2"/>
    <property type="match status" value="1"/>
</dbReference>
<reference evidence="7 8" key="1">
    <citation type="submission" date="2023-08" db="EMBL/GenBank/DDBJ databases">
        <title>The draft genome sequence of Paracraurococcus sp. LOR1-02.</title>
        <authorList>
            <person name="Kingkaew E."/>
            <person name="Tanasupawat S."/>
        </authorList>
    </citation>
    <scope>NUCLEOTIDE SEQUENCE [LARGE SCALE GENOMIC DNA]</scope>
    <source>
        <strain evidence="7 8">LOR1-02</strain>
    </source>
</reference>
<comment type="subcellular location">
    <subcellularLocation>
        <location evidence="1">Membrane</location>
        <topology evidence="1">Multi-pass membrane protein</topology>
    </subcellularLocation>
</comment>
<evidence type="ECO:0000256" key="3">
    <source>
        <dbReference type="ARBA" id="ARBA00022989"/>
    </source>
</evidence>
<dbReference type="InterPro" id="IPR011701">
    <property type="entry name" value="MFS"/>
</dbReference>
<evidence type="ECO:0000313" key="7">
    <source>
        <dbReference type="EMBL" id="MDO9708081.1"/>
    </source>
</evidence>
<dbReference type="Proteomes" id="UP001243009">
    <property type="component" value="Unassembled WGS sequence"/>
</dbReference>
<dbReference type="Gene3D" id="1.20.1250.20">
    <property type="entry name" value="MFS general substrate transporter like domains"/>
    <property type="match status" value="2"/>
</dbReference>
<evidence type="ECO:0000259" key="6">
    <source>
        <dbReference type="PROSITE" id="PS50850"/>
    </source>
</evidence>
<feature type="transmembrane region" description="Helical" evidence="5">
    <location>
        <begin position="236"/>
        <end position="260"/>
    </location>
</feature>
<evidence type="ECO:0000256" key="4">
    <source>
        <dbReference type="ARBA" id="ARBA00023136"/>
    </source>
</evidence>
<dbReference type="PROSITE" id="PS50850">
    <property type="entry name" value="MFS"/>
    <property type="match status" value="1"/>
</dbReference>
<feature type="transmembrane region" description="Helical" evidence="5">
    <location>
        <begin position="22"/>
        <end position="45"/>
    </location>
</feature>
<keyword evidence="3 5" id="KW-1133">Transmembrane helix</keyword>
<evidence type="ECO:0000256" key="1">
    <source>
        <dbReference type="ARBA" id="ARBA00004141"/>
    </source>
</evidence>
<feature type="transmembrane region" description="Helical" evidence="5">
    <location>
        <begin position="57"/>
        <end position="82"/>
    </location>
</feature>
<dbReference type="RefSeq" id="WP_305102948.1">
    <property type="nucleotide sequence ID" value="NZ_JAUTWS010000005.1"/>
</dbReference>
<accession>A0ABT9DW01</accession>
<dbReference type="InterPro" id="IPR005829">
    <property type="entry name" value="Sugar_transporter_CS"/>
</dbReference>
<name>A0ABT9DW01_9PROT</name>
<dbReference type="PANTHER" id="PTHR23508">
    <property type="entry name" value="CARBOXYLIC ACID TRANSPORTER PROTEIN HOMOLOG"/>
    <property type="match status" value="1"/>
</dbReference>
<comment type="caution">
    <text evidence="7">The sequence shown here is derived from an EMBL/GenBank/DDBJ whole genome shotgun (WGS) entry which is preliminary data.</text>
</comment>
<evidence type="ECO:0000313" key="8">
    <source>
        <dbReference type="Proteomes" id="UP001243009"/>
    </source>
</evidence>
<feature type="transmembrane region" description="Helical" evidence="5">
    <location>
        <begin position="304"/>
        <end position="322"/>
    </location>
</feature>
<feature type="transmembrane region" description="Helical" evidence="5">
    <location>
        <begin position="280"/>
        <end position="297"/>
    </location>
</feature>
<feature type="transmembrane region" description="Helical" evidence="5">
    <location>
        <begin position="367"/>
        <end position="388"/>
    </location>
</feature>
<keyword evidence="8" id="KW-1185">Reference proteome</keyword>
<dbReference type="EMBL" id="JAUTWS010000005">
    <property type="protein sequence ID" value="MDO9708081.1"/>
    <property type="molecule type" value="Genomic_DNA"/>
</dbReference>
<feature type="transmembrane region" description="Helical" evidence="5">
    <location>
        <begin position="394"/>
        <end position="415"/>
    </location>
</feature>
<dbReference type="Pfam" id="PF07690">
    <property type="entry name" value="MFS_1"/>
    <property type="match status" value="1"/>
</dbReference>
<feature type="transmembrane region" description="Helical" evidence="5">
    <location>
        <begin position="181"/>
        <end position="204"/>
    </location>
</feature>